<dbReference type="Pfam" id="PF09774">
    <property type="entry name" value="MIX23"/>
    <property type="match status" value="1"/>
</dbReference>
<protein>
    <submittedName>
        <fullName evidence="2">Mitochondrial intermembrane space cysteine motif-containing protein Mix23p</fullName>
    </submittedName>
</protein>
<dbReference type="Proteomes" id="UP001497600">
    <property type="component" value="Chromosome F"/>
</dbReference>
<gene>
    <name evidence="2" type="primary">MIX23</name>
    <name evidence="2" type="ORF">CAAN4_F05446</name>
</gene>
<evidence type="ECO:0000313" key="3">
    <source>
        <dbReference type="Proteomes" id="UP001497600"/>
    </source>
</evidence>
<name>A0ABP0EEV8_9ASCO</name>
<organism evidence="2 3">
    <name type="scientific">[Candida] anglica</name>
    <dbReference type="NCBI Taxonomy" id="148631"/>
    <lineage>
        <taxon>Eukaryota</taxon>
        <taxon>Fungi</taxon>
        <taxon>Dikarya</taxon>
        <taxon>Ascomycota</taxon>
        <taxon>Saccharomycotina</taxon>
        <taxon>Pichiomycetes</taxon>
        <taxon>Debaryomycetaceae</taxon>
        <taxon>Kurtzmaniella</taxon>
    </lineage>
</organism>
<reference evidence="2 3" key="1">
    <citation type="submission" date="2024-01" db="EMBL/GenBank/DDBJ databases">
        <authorList>
            <consortium name="Genoscope - CEA"/>
            <person name="William W."/>
        </authorList>
    </citation>
    <scope>NUCLEOTIDE SEQUENCE [LARGE SCALE GENOMIC DNA]</scope>
    <source>
        <strain evidence="2 3">29B2s-10</strain>
    </source>
</reference>
<keyword evidence="3" id="KW-1185">Reference proteome</keyword>
<proteinExistence type="inferred from homology"/>
<accession>A0ABP0EEV8</accession>
<comment type="similarity">
    <text evidence="1">Belongs to the MIX23 family.</text>
</comment>
<evidence type="ECO:0000256" key="1">
    <source>
        <dbReference type="ARBA" id="ARBA00024204"/>
    </source>
</evidence>
<sequence length="175" mass="20223">MFKTGITQLDKPVRAPEVLLTTESCRTPTKIKTFLRLSRIATDDSIRQHLNEIDDCHDYFRRQIAPQWAMRSEVISFCATEAQKLRQTASLTEATGSSETPANESLRLDPYALREHNERIQQQYSESDTMRQWTSNEETVETIVRGQTIEVLNDKCGERDWMGDFYRATKSSLRG</sequence>
<evidence type="ECO:0000313" key="2">
    <source>
        <dbReference type="EMBL" id="CAK7912110.1"/>
    </source>
</evidence>
<dbReference type="EMBL" id="OZ004258">
    <property type="protein sequence ID" value="CAK7912110.1"/>
    <property type="molecule type" value="Genomic_DNA"/>
</dbReference>
<dbReference type="InterPro" id="IPR019171">
    <property type="entry name" value="MIX23"/>
</dbReference>
<dbReference type="PANTHER" id="PTHR31905">
    <property type="entry name" value="COILED-COIL DOMAIN-CONTAINING PROTEIN 58"/>
    <property type="match status" value="1"/>
</dbReference>
<dbReference type="PANTHER" id="PTHR31905:SF2">
    <property type="entry name" value="PROTEIN MIX23"/>
    <property type="match status" value="1"/>
</dbReference>